<reference evidence="12 13" key="1">
    <citation type="submission" date="2024-11" db="EMBL/GenBank/DDBJ databases">
        <authorList>
            <person name="Heng Y.C."/>
            <person name="Lim A.C.H."/>
            <person name="Lee J.K.Y."/>
            <person name="Kittelmann S."/>
        </authorList>
    </citation>
    <scope>NUCLEOTIDE SEQUENCE [LARGE SCALE GENOMIC DNA]</scope>
    <source>
        <strain evidence="12 13">WILCCON 0269</strain>
    </source>
</reference>
<accession>A0ABW8SKY5</accession>
<protein>
    <recommendedName>
        <fullName evidence="11">Purine nucleoside phosphorylase</fullName>
    </recommendedName>
</protein>
<evidence type="ECO:0000313" key="12">
    <source>
        <dbReference type="EMBL" id="MFL0195991.1"/>
    </source>
</evidence>
<comment type="caution">
    <text evidence="12">The sequence shown here is derived from an EMBL/GenBank/DDBJ whole genome shotgun (WGS) entry which is preliminary data.</text>
</comment>
<dbReference type="EMBL" id="JBJHZX010000013">
    <property type="protein sequence ID" value="MFL0195991.1"/>
    <property type="molecule type" value="Genomic_DNA"/>
</dbReference>
<dbReference type="Proteomes" id="UP001623660">
    <property type="component" value="Unassembled WGS sequence"/>
</dbReference>
<evidence type="ECO:0000256" key="5">
    <source>
        <dbReference type="ARBA" id="ARBA00022723"/>
    </source>
</evidence>
<sequence>MERILVEGYEFIKIDLKGAEAVFSTAKNNLNFNKSEDIGRKNIENLKKWFNLRNIGYLNQVHGCDSIIYRGRLEDADGIITNMPYEAVGVFNADCVPIILYDRKEKVVAAVHSGWRGTLGCIVLKTLEKLQRDFKSDPLNITACIGPHICNSCYEVGEEVIHEFKNSPFYRDKKIFEGRKLSLKKCILHQLQSKGVKYENINCLDVCTACNTEYELYSYRKNKYGGRLFSFVYLNPSVN</sequence>
<keyword evidence="7" id="KW-0862">Zinc</keyword>
<dbReference type="InterPro" id="IPR011324">
    <property type="entry name" value="Cytotoxic_necrot_fac-like_cat"/>
</dbReference>
<evidence type="ECO:0000256" key="6">
    <source>
        <dbReference type="ARBA" id="ARBA00022801"/>
    </source>
</evidence>
<dbReference type="PANTHER" id="PTHR30616:SF2">
    <property type="entry name" value="PURINE NUCLEOSIDE PHOSPHORYLASE LACC1"/>
    <property type="match status" value="1"/>
</dbReference>
<name>A0ABW8SKY5_9CLOT</name>
<dbReference type="CDD" id="cd16833">
    <property type="entry name" value="YfiH"/>
    <property type="match status" value="1"/>
</dbReference>
<keyword evidence="5" id="KW-0479">Metal-binding</keyword>
<evidence type="ECO:0000256" key="7">
    <source>
        <dbReference type="ARBA" id="ARBA00022833"/>
    </source>
</evidence>
<evidence type="ECO:0000256" key="9">
    <source>
        <dbReference type="ARBA" id="ARBA00048968"/>
    </source>
</evidence>
<evidence type="ECO:0000256" key="11">
    <source>
        <dbReference type="RuleBase" id="RU361274"/>
    </source>
</evidence>
<evidence type="ECO:0000256" key="4">
    <source>
        <dbReference type="ARBA" id="ARBA00022679"/>
    </source>
</evidence>
<evidence type="ECO:0000313" key="13">
    <source>
        <dbReference type="Proteomes" id="UP001623660"/>
    </source>
</evidence>
<dbReference type="NCBIfam" id="TIGR00726">
    <property type="entry name" value="peptidoglycan editing factor PgeF"/>
    <property type="match status" value="1"/>
</dbReference>
<comment type="catalytic activity">
    <reaction evidence="1">
        <text>inosine + phosphate = alpha-D-ribose 1-phosphate + hypoxanthine</text>
        <dbReference type="Rhea" id="RHEA:27646"/>
        <dbReference type="ChEBI" id="CHEBI:17368"/>
        <dbReference type="ChEBI" id="CHEBI:17596"/>
        <dbReference type="ChEBI" id="CHEBI:43474"/>
        <dbReference type="ChEBI" id="CHEBI:57720"/>
        <dbReference type="EC" id="2.4.2.1"/>
    </reaction>
    <physiologicalReaction direction="left-to-right" evidence="1">
        <dbReference type="Rhea" id="RHEA:27647"/>
    </physiologicalReaction>
</comment>
<dbReference type="SUPFAM" id="SSF64438">
    <property type="entry name" value="CNF1/YfiH-like putative cysteine hydrolases"/>
    <property type="match status" value="1"/>
</dbReference>
<comment type="catalytic activity">
    <reaction evidence="9">
        <text>adenosine + phosphate = alpha-D-ribose 1-phosphate + adenine</text>
        <dbReference type="Rhea" id="RHEA:27642"/>
        <dbReference type="ChEBI" id="CHEBI:16335"/>
        <dbReference type="ChEBI" id="CHEBI:16708"/>
        <dbReference type="ChEBI" id="CHEBI:43474"/>
        <dbReference type="ChEBI" id="CHEBI:57720"/>
        <dbReference type="EC" id="2.4.2.1"/>
    </reaction>
    <physiologicalReaction direction="left-to-right" evidence="9">
        <dbReference type="Rhea" id="RHEA:27643"/>
    </physiologicalReaction>
</comment>
<keyword evidence="6" id="KW-0378">Hydrolase</keyword>
<comment type="similarity">
    <text evidence="3 11">Belongs to the purine nucleoside phosphorylase YfiH/LACC1 family.</text>
</comment>
<comment type="catalytic activity">
    <reaction evidence="8">
        <text>adenosine + H2O + H(+) = inosine + NH4(+)</text>
        <dbReference type="Rhea" id="RHEA:24408"/>
        <dbReference type="ChEBI" id="CHEBI:15377"/>
        <dbReference type="ChEBI" id="CHEBI:15378"/>
        <dbReference type="ChEBI" id="CHEBI:16335"/>
        <dbReference type="ChEBI" id="CHEBI:17596"/>
        <dbReference type="ChEBI" id="CHEBI:28938"/>
        <dbReference type="EC" id="3.5.4.4"/>
    </reaction>
    <physiologicalReaction direction="left-to-right" evidence="8">
        <dbReference type="Rhea" id="RHEA:24409"/>
    </physiologicalReaction>
</comment>
<evidence type="ECO:0000256" key="10">
    <source>
        <dbReference type="ARBA" id="ARBA00049893"/>
    </source>
</evidence>
<evidence type="ECO:0000256" key="2">
    <source>
        <dbReference type="ARBA" id="ARBA00003215"/>
    </source>
</evidence>
<comment type="function">
    <text evidence="2">Purine nucleoside enzyme that catalyzes the phosphorolysis of adenosine and inosine nucleosides, yielding D-ribose 1-phosphate and the respective free bases, adenine and hypoxanthine. Also catalyzes the phosphorolysis of S-methyl-5'-thioadenosine into adenine and S-methyl-5-thio-alpha-D-ribose 1-phosphate. Also has adenosine deaminase activity.</text>
</comment>
<dbReference type="InterPro" id="IPR003730">
    <property type="entry name" value="Cu_polyphenol_OxRdtase"/>
</dbReference>
<dbReference type="Pfam" id="PF02578">
    <property type="entry name" value="Cu-oxidase_4"/>
    <property type="match status" value="1"/>
</dbReference>
<evidence type="ECO:0000256" key="3">
    <source>
        <dbReference type="ARBA" id="ARBA00007353"/>
    </source>
</evidence>
<dbReference type="Gene3D" id="3.60.140.10">
    <property type="entry name" value="CNF1/YfiH-like putative cysteine hydrolases"/>
    <property type="match status" value="1"/>
</dbReference>
<keyword evidence="13" id="KW-1185">Reference proteome</keyword>
<comment type="catalytic activity">
    <reaction evidence="10">
        <text>S-methyl-5'-thioadenosine + phosphate = 5-(methylsulfanyl)-alpha-D-ribose 1-phosphate + adenine</text>
        <dbReference type="Rhea" id="RHEA:11852"/>
        <dbReference type="ChEBI" id="CHEBI:16708"/>
        <dbReference type="ChEBI" id="CHEBI:17509"/>
        <dbReference type="ChEBI" id="CHEBI:43474"/>
        <dbReference type="ChEBI" id="CHEBI:58533"/>
        <dbReference type="EC" id="2.4.2.28"/>
    </reaction>
    <physiologicalReaction direction="left-to-right" evidence="10">
        <dbReference type="Rhea" id="RHEA:11853"/>
    </physiologicalReaction>
</comment>
<evidence type="ECO:0000256" key="1">
    <source>
        <dbReference type="ARBA" id="ARBA00000553"/>
    </source>
</evidence>
<keyword evidence="4" id="KW-0808">Transferase</keyword>
<dbReference type="InterPro" id="IPR038371">
    <property type="entry name" value="Cu_polyphenol_OxRdtase_sf"/>
</dbReference>
<evidence type="ECO:0000256" key="8">
    <source>
        <dbReference type="ARBA" id="ARBA00047989"/>
    </source>
</evidence>
<gene>
    <name evidence="12" type="primary">pgeF</name>
    <name evidence="12" type="ORF">ACJDU8_10495</name>
</gene>
<proteinExistence type="inferred from homology"/>
<dbReference type="RefSeq" id="WP_406792104.1">
    <property type="nucleotide sequence ID" value="NZ_JBJHZX010000013.1"/>
</dbReference>
<organism evidence="12 13">
    <name type="scientific">Candidatus Clostridium eludens</name>
    <dbReference type="NCBI Taxonomy" id="3381663"/>
    <lineage>
        <taxon>Bacteria</taxon>
        <taxon>Bacillati</taxon>
        <taxon>Bacillota</taxon>
        <taxon>Clostridia</taxon>
        <taxon>Eubacteriales</taxon>
        <taxon>Clostridiaceae</taxon>
        <taxon>Clostridium</taxon>
    </lineage>
</organism>
<dbReference type="PANTHER" id="PTHR30616">
    <property type="entry name" value="UNCHARACTERIZED PROTEIN YFIH"/>
    <property type="match status" value="1"/>
</dbReference>